<organism evidence="17 18">
    <name type="scientific">Syncephalis pseudoplumigaleata</name>
    <dbReference type="NCBI Taxonomy" id="1712513"/>
    <lineage>
        <taxon>Eukaryota</taxon>
        <taxon>Fungi</taxon>
        <taxon>Fungi incertae sedis</taxon>
        <taxon>Zoopagomycota</taxon>
        <taxon>Zoopagomycotina</taxon>
        <taxon>Zoopagomycetes</taxon>
        <taxon>Zoopagales</taxon>
        <taxon>Piptocephalidaceae</taxon>
        <taxon>Syncephalis</taxon>
    </lineage>
</organism>
<dbReference type="GO" id="GO:0052745">
    <property type="term" value="F:inositol phosphate phosphatase activity"/>
    <property type="evidence" value="ECO:0007669"/>
    <property type="project" value="TreeGrafter"/>
</dbReference>
<keyword evidence="6" id="KW-1003">Cell membrane</keyword>
<keyword evidence="7" id="KW-0732">Signal</keyword>
<keyword evidence="9" id="KW-0472">Membrane</keyword>
<dbReference type="InterPro" id="IPR000560">
    <property type="entry name" value="His_Pase_clade-2"/>
</dbReference>
<protein>
    <recommendedName>
        <fullName evidence="5">Multiple inositol polyphosphate phosphatase 1</fullName>
        <ecNumber evidence="4">3.1.3.62</ecNumber>
        <ecNumber evidence="3">3.1.3.80</ecNumber>
    </recommendedName>
    <alternativeName>
        <fullName evidence="11">2,3-bisphosphoglycerate 3-phosphatase</fullName>
    </alternativeName>
</protein>
<dbReference type="GO" id="GO:0034417">
    <property type="term" value="F:bisphosphoglycerate 3-phosphatase activity"/>
    <property type="evidence" value="ECO:0007669"/>
    <property type="project" value="UniProtKB-EC"/>
</dbReference>
<dbReference type="EMBL" id="KZ989754">
    <property type="protein sequence ID" value="RKP25420.1"/>
    <property type="molecule type" value="Genomic_DNA"/>
</dbReference>
<keyword evidence="18" id="KW-1185">Reference proteome</keyword>
<evidence type="ECO:0000256" key="16">
    <source>
        <dbReference type="PIRSR" id="PIRSR000894-2"/>
    </source>
</evidence>
<comment type="catalytic activity">
    <reaction evidence="14">
        <text>1D-myo-inositol hexakisphosphate + H2O = 1D-myo-inositol 1,2,4,5,6-pentakisphosphate + phosphate</text>
        <dbReference type="Rhea" id="RHEA:16989"/>
        <dbReference type="ChEBI" id="CHEBI:15377"/>
        <dbReference type="ChEBI" id="CHEBI:43474"/>
        <dbReference type="ChEBI" id="CHEBI:57798"/>
        <dbReference type="ChEBI" id="CHEBI:58130"/>
        <dbReference type="EC" id="3.1.3.62"/>
    </reaction>
    <physiologicalReaction direction="left-to-right" evidence="14">
        <dbReference type="Rhea" id="RHEA:16990"/>
    </physiologicalReaction>
</comment>
<evidence type="ECO:0000313" key="18">
    <source>
        <dbReference type="Proteomes" id="UP000278143"/>
    </source>
</evidence>
<evidence type="ECO:0000256" key="6">
    <source>
        <dbReference type="ARBA" id="ARBA00022475"/>
    </source>
</evidence>
<evidence type="ECO:0000313" key="17">
    <source>
        <dbReference type="EMBL" id="RKP25420.1"/>
    </source>
</evidence>
<evidence type="ECO:0000256" key="2">
    <source>
        <dbReference type="ARBA" id="ARBA00008422"/>
    </source>
</evidence>
<comment type="catalytic activity">
    <reaction evidence="15">
        <text>(2R)-2,3-bisphosphoglycerate + H2O = (2R)-2-phosphoglycerate + phosphate</text>
        <dbReference type="Rhea" id="RHEA:27381"/>
        <dbReference type="ChEBI" id="CHEBI:15377"/>
        <dbReference type="ChEBI" id="CHEBI:43474"/>
        <dbReference type="ChEBI" id="CHEBI:58248"/>
        <dbReference type="ChEBI" id="CHEBI:58289"/>
        <dbReference type="EC" id="3.1.3.80"/>
    </reaction>
    <physiologicalReaction direction="left-to-right" evidence="15">
        <dbReference type="Rhea" id="RHEA:27382"/>
    </physiologicalReaction>
</comment>
<comment type="catalytic activity">
    <reaction evidence="12">
        <text>1D-myo-inositol 1,2,5,6-tetrakisphosphate + H2O = 1D-myo-inositol 1,2,6-trisphosphate + phosphate</text>
        <dbReference type="Rhea" id="RHEA:77119"/>
        <dbReference type="ChEBI" id="CHEBI:15377"/>
        <dbReference type="ChEBI" id="CHEBI:43474"/>
        <dbReference type="ChEBI" id="CHEBI:195535"/>
        <dbReference type="ChEBI" id="CHEBI:195537"/>
        <dbReference type="EC" id="3.1.3.62"/>
    </reaction>
    <physiologicalReaction direction="left-to-right" evidence="12">
        <dbReference type="Rhea" id="RHEA:77120"/>
    </physiologicalReaction>
</comment>
<dbReference type="PROSITE" id="PS00616">
    <property type="entry name" value="HIS_ACID_PHOSPHAT_1"/>
    <property type="match status" value="1"/>
</dbReference>
<dbReference type="PANTHER" id="PTHR20963:SF8">
    <property type="entry name" value="MULTIPLE INOSITOL POLYPHOSPHATE PHOSPHATASE 1"/>
    <property type="match status" value="1"/>
</dbReference>
<evidence type="ECO:0000256" key="14">
    <source>
        <dbReference type="ARBA" id="ARBA00043691"/>
    </source>
</evidence>
<keyword evidence="8" id="KW-0378">Hydrolase</keyword>
<dbReference type="Proteomes" id="UP000278143">
    <property type="component" value="Unassembled WGS sequence"/>
</dbReference>
<evidence type="ECO:0000256" key="8">
    <source>
        <dbReference type="ARBA" id="ARBA00022801"/>
    </source>
</evidence>
<evidence type="ECO:0000256" key="11">
    <source>
        <dbReference type="ARBA" id="ARBA00031642"/>
    </source>
</evidence>
<dbReference type="PIRSF" id="PIRSF000894">
    <property type="entry name" value="Acid_phosphatase"/>
    <property type="match status" value="1"/>
</dbReference>
<dbReference type="InterPro" id="IPR016274">
    <property type="entry name" value="Histidine_acid_Pase_euk"/>
</dbReference>
<evidence type="ECO:0000256" key="10">
    <source>
        <dbReference type="ARBA" id="ARBA00023180"/>
    </source>
</evidence>
<evidence type="ECO:0000256" key="13">
    <source>
        <dbReference type="ARBA" id="ARBA00043671"/>
    </source>
</evidence>
<accession>A0A4P9Z1W4</accession>
<dbReference type="Gene3D" id="3.40.50.1240">
    <property type="entry name" value="Phosphoglycerate mutase-like"/>
    <property type="match status" value="1"/>
</dbReference>
<evidence type="ECO:0000256" key="15">
    <source>
        <dbReference type="ARBA" id="ARBA00043832"/>
    </source>
</evidence>
<proteinExistence type="inferred from homology"/>
<comment type="subcellular location">
    <subcellularLocation>
        <location evidence="1">Cell membrane</location>
    </subcellularLocation>
</comment>
<dbReference type="EC" id="3.1.3.80" evidence="3"/>
<comment type="similarity">
    <text evidence="2">Belongs to the histidine acid phosphatase family. MINPP1 subfamily.</text>
</comment>
<comment type="catalytic activity">
    <reaction evidence="13">
        <text>1D-myo-inositol 1,2,4,5,6-pentakisphosphate + H2O = 1D-myo-inositol 1,2,5,6-tetrakisphosphate + phosphate</text>
        <dbReference type="Rhea" id="RHEA:77115"/>
        <dbReference type="ChEBI" id="CHEBI:15377"/>
        <dbReference type="ChEBI" id="CHEBI:43474"/>
        <dbReference type="ChEBI" id="CHEBI:57798"/>
        <dbReference type="ChEBI" id="CHEBI:195535"/>
        <dbReference type="EC" id="3.1.3.62"/>
    </reaction>
    <physiologicalReaction direction="left-to-right" evidence="13">
        <dbReference type="Rhea" id="RHEA:77116"/>
    </physiologicalReaction>
</comment>
<feature type="disulfide bond" evidence="16">
    <location>
        <begin position="453"/>
        <end position="460"/>
    </location>
</feature>
<evidence type="ECO:0000256" key="12">
    <source>
        <dbReference type="ARBA" id="ARBA00043668"/>
    </source>
</evidence>
<dbReference type="GO" id="GO:0003993">
    <property type="term" value="F:acid phosphatase activity"/>
    <property type="evidence" value="ECO:0007669"/>
    <property type="project" value="TreeGrafter"/>
</dbReference>
<dbReference type="Pfam" id="PF00328">
    <property type="entry name" value="His_Phos_2"/>
    <property type="match status" value="1"/>
</dbReference>
<evidence type="ECO:0000256" key="4">
    <source>
        <dbReference type="ARBA" id="ARBA00013040"/>
    </source>
</evidence>
<reference evidence="18" key="1">
    <citation type="journal article" date="2018" name="Nat. Microbiol.">
        <title>Leveraging single-cell genomics to expand the fungal tree of life.</title>
        <authorList>
            <person name="Ahrendt S.R."/>
            <person name="Quandt C.A."/>
            <person name="Ciobanu D."/>
            <person name="Clum A."/>
            <person name="Salamov A."/>
            <person name="Andreopoulos B."/>
            <person name="Cheng J.F."/>
            <person name="Woyke T."/>
            <person name="Pelin A."/>
            <person name="Henrissat B."/>
            <person name="Reynolds N.K."/>
            <person name="Benny G.L."/>
            <person name="Smith M.E."/>
            <person name="James T.Y."/>
            <person name="Grigoriev I.V."/>
        </authorList>
    </citation>
    <scope>NUCLEOTIDE SEQUENCE [LARGE SCALE GENOMIC DNA]</scope>
    <source>
        <strain evidence="18">Benny S71-1</strain>
    </source>
</reference>
<evidence type="ECO:0000256" key="9">
    <source>
        <dbReference type="ARBA" id="ARBA00023136"/>
    </source>
</evidence>
<keyword evidence="10" id="KW-0325">Glycoprotein</keyword>
<gene>
    <name evidence="17" type="ORF">SYNPS1DRAFT_28851</name>
</gene>
<evidence type="ECO:0000256" key="1">
    <source>
        <dbReference type="ARBA" id="ARBA00004236"/>
    </source>
</evidence>
<feature type="disulfide bond" evidence="16">
    <location>
        <begin position="294"/>
        <end position="308"/>
    </location>
</feature>
<dbReference type="CDD" id="cd07061">
    <property type="entry name" value="HP_HAP_like"/>
    <property type="match status" value="1"/>
</dbReference>
<dbReference type="GO" id="GO:0005886">
    <property type="term" value="C:plasma membrane"/>
    <property type="evidence" value="ECO:0007669"/>
    <property type="project" value="UniProtKB-SubCell"/>
</dbReference>
<dbReference type="InterPro" id="IPR029033">
    <property type="entry name" value="His_PPase_superfam"/>
</dbReference>
<dbReference type="SUPFAM" id="SSF53254">
    <property type="entry name" value="Phosphoglycerate mutase-like"/>
    <property type="match status" value="1"/>
</dbReference>
<dbReference type="OrthoDB" id="6509975at2759"/>
<feature type="disulfide bond" evidence="16">
    <location>
        <begin position="102"/>
        <end position="433"/>
    </location>
</feature>
<evidence type="ECO:0000256" key="3">
    <source>
        <dbReference type="ARBA" id="ARBA00012976"/>
    </source>
</evidence>
<name>A0A4P9Z1W4_9FUNG</name>
<sequence length="486" mass="54956">MSRSSYATRRSSLLAVLPAFLASILLLRYLWSVGFDAVKQGADTSGGWREGNTAVGGVFNASIADGERSPPVQLHVNKRFGTKARYYAPPRDSHFADVPEHCELVHLHLLVRHGTRNPRAGDIAKFRKLEAHLRKHRQPHWPEWLVQWRNPYVEGEANALVAQGWRELAELAKRDVGRYKRWLGDTPGARHAGTWYASSSSAQTVNSARAYGSVFSGRLLPKRALHLVKKKDDKEISITDACPRWLQLAADKSPIKKTLAPFKKRYLPKILKRISRQLQMKVGNGFYKIAVKLCSYEYAHLGRVDAWCELLQPGISSADDADNSDDVVEGLDYSDFSEDVSRYFKSGGGRPLNERIGCLLLSRILEEMQAAAQSTDPRIKSHIRFGHVGTITVVLTQLGMYEEKPDLLNHHRQFRMSRISPFAANLRFELLRCQGKLSVRTLLNETPIRILGCPSDTDLCPWPIFASILKNRIGHWDYDELCRAVH</sequence>
<evidence type="ECO:0000256" key="5">
    <source>
        <dbReference type="ARBA" id="ARBA00018097"/>
    </source>
</evidence>
<dbReference type="EC" id="3.1.3.62" evidence="4"/>
<dbReference type="AlphaFoldDB" id="A0A4P9Z1W4"/>
<evidence type="ECO:0000256" key="7">
    <source>
        <dbReference type="ARBA" id="ARBA00022729"/>
    </source>
</evidence>
<dbReference type="PANTHER" id="PTHR20963">
    <property type="entry name" value="MULTIPLE INOSITOL POLYPHOSPHATE PHOSPHATASE-RELATED"/>
    <property type="match status" value="1"/>
</dbReference>
<keyword evidence="16" id="KW-1015">Disulfide bond</keyword>
<dbReference type="InterPro" id="IPR033379">
    <property type="entry name" value="Acid_Pase_AS"/>
</dbReference>